<evidence type="ECO:0008006" key="4">
    <source>
        <dbReference type="Google" id="ProtNLM"/>
    </source>
</evidence>
<dbReference type="AlphaFoldDB" id="A0AAC9P8T0"/>
<reference evidence="3" key="1">
    <citation type="submission" date="2016-11" db="EMBL/GenBank/DDBJ databases">
        <title>Comparative genomic and phenotypic analysis of Granulibacter bethesdensis clinical isolates from patients with chronic granulomatous disease.</title>
        <authorList>
            <person name="Zarember K.A."/>
            <person name="Porcella S.F."/>
            <person name="Chu J."/>
            <person name="Ding L."/>
            <person name="Dahlstrom E."/>
            <person name="Barbian K."/>
            <person name="Martens C."/>
            <person name="Sykora L."/>
            <person name="Kramer S."/>
            <person name="Pettinato A.M."/>
            <person name="Hong H."/>
            <person name="Wald G."/>
            <person name="Berg L.J."/>
            <person name="Rogge L.S."/>
            <person name="Greenberg D.E."/>
            <person name="Falcone E.L."/>
            <person name="Neves J.F."/>
            <person name="Simoes M.J."/>
            <person name="Casal M."/>
            <person name="Rodriguez-Lopez F.C."/>
            <person name="Zelazny A."/>
            <person name="Gallin J.I."/>
            <person name="Holland S.M."/>
        </authorList>
    </citation>
    <scope>NUCLEOTIDE SEQUENCE [LARGE SCALE GENOMIC DNA]</scope>
    <source>
        <strain evidence="3">NIH9.1</strain>
    </source>
</reference>
<feature type="signal peptide" evidence="1">
    <location>
        <begin position="1"/>
        <end position="28"/>
    </location>
</feature>
<protein>
    <recommendedName>
        <fullName evidence="4">Secreted protein</fullName>
    </recommendedName>
</protein>
<keyword evidence="1" id="KW-0732">Signal</keyword>
<dbReference type="PROSITE" id="PS51257">
    <property type="entry name" value="PROKAR_LIPOPROTEIN"/>
    <property type="match status" value="1"/>
</dbReference>
<feature type="chain" id="PRO_5042099487" description="Secreted protein" evidence="1">
    <location>
        <begin position="29"/>
        <end position="176"/>
    </location>
</feature>
<dbReference type="EMBL" id="CP018191">
    <property type="protein sequence ID" value="APH54843.1"/>
    <property type="molecule type" value="Genomic_DNA"/>
</dbReference>
<dbReference type="Proteomes" id="UP000182373">
    <property type="component" value="Chromosome"/>
</dbReference>
<gene>
    <name evidence="2" type="ORF">GbCGDNIH9_1556</name>
</gene>
<proteinExistence type="predicted"/>
<evidence type="ECO:0000313" key="3">
    <source>
        <dbReference type="Proteomes" id="UP000182373"/>
    </source>
</evidence>
<evidence type="ECO:0000256" key="1">
    <source>
        <dbReference type="SAM" id="SignalP"/>
    </source>
</evidence>
<accession>A0AAC9P8T0</accession>
<sequence>MYQTMKYKNLVFAAVLLGSSLSCGIAVADVWDPKLLNRLQKGLQEEIERREKKNEAIESKLTPEILGKLRQKYDVPPGPYHLYRGEKENLFTQSFWDELKKRNPKIYWSESHVTINEQGDWFVCMTTEEILNNDIPRREFAIKSSRGWTLYGEEVAGTFLKEIFHKTCHSDGEVVE</sequence>
<organism evidence="2 3">
    <name type="scientific">Granulibacter bethesdensis</name>
    <dbReference type="NCBI Taxonomy" id="364410"/>
    <lineage>
        <taxon>Bacteria</taxon>
        <taxon>Pseudomonadati</taxon>
        <taxon>Pseudomonadota</taxon>
        <taxon>Alphaproteobacteria</taxon>
        <taxon>Acetobacterales</taxon>
        <taxon>Acetobacteraceae</taxon>
        <taxon>Granulibacter</taxon>
    </lineage>
</organism>
<evidence type="ECO:0000313" key="2">
    <source>
        <dbReference type="EMBL" id="APH54843.1"/>
    </source>
</evidence>
<name>A0AAC9P8T0_9PROT</name>